<dbReference type="Proteomes" id="UP000799444">
    <property type="component" value="Unassembled WGS sequence"/>
</dbReference>
<name>A0A9P4RBU9_9PLEO</name>
<dbReference type="AlphaFoldDB" id="A0A9P4RBU9"/>
<evidence type="ECO:0000313" key="1">
    <source>
        <dbReference type="EMBL" id="KAF2740181.1"/>
    </source>
</evidence>
<proteinExistence type="predicted"/>
<gene>
    <name evidence="1" type="ORF">EJ04DRAFT_234569</name>
</gene>
<reference evidence="1" key="1">
    <citation type="journal article" date="2020" name="Stud. Mycol.">
        <title>101 Dothideomycetes genomes: a test case for predicting lifestyles and emergence of pathogens.</title>
        <authorList>
            <person name="Haridas S."/>
            <person name="Albert R."/>
            <person name="Binder M."/>
            <person name="Bloem J."/>
            <person name="Labutti K."/>
            <person name="Salamov A."/>
            <person name="Andreopoulos B."/>
            <person name="Baker S."/>
            <person name="Barry K."/>
            <person name="Bills G."/>
            <person name="Bluhm B."/>
            <person name="Cannon C."/>
            <person name="Castanera R."/>
            <person name="Culley D."/>
            <person name="Daum C."/>
            <person name="Ezra D."/>
            <person name="Gonzalez J."/>
            <person name="Henrissat B."/>
            <person name="Kuo A."/>
            <person name="Liang C."/>
            <person name="Lipzen A."/>
            <person name="Lutzoni F."/>
            <person name="Magnuson J."/>
            <person name="Mondo S."/>
            <person name="Nolan M."/>
            <person name="Ohm R."/>
            <person name="Pangilinan J."/>
            <person name="Park H.-J."/>
            <person name="Ramirez L."/>
            <person name="Alfaro M."/>
            <person name="Sun H."/>
            <person name="Tritt A."/>
            <person name="Yoshinaga Y."/>
            <person name="Zwiers L.-H."/>
            <person name="Turgeon B."/>
            <person name="Goodwin S."/>
            <person name="Spatafora J."/>
            <person name="Crous P."/>
            <person name="Grigoriev I."/>
        </authorList>
    </citation>
    <scope>NUCLEOTIDE SEQUENCE</scope>
    <source>
        <strain evidence="1">CBS 125425</strain>
    </source>
</reference>
<dbReference type="EMBL" id="ML996101">
    <property type="protein sequence ID" value="KAF2740181.1"/>
    <property type="molecule type" value="Genomic_DNA"/>
</dbReference>
<dbReference type="OrthoDB" id="5411041at2759"/>
<sequence length="190" mass="21900">MATPTPQAPLTPEERLYQEQQERFVRVKRNIAIGGVIGFPLLIALPPRKLDFYTFSLVVGTYLSADHLLEHYTSHGVLYHALVRGRDQPGLGSALPTEKAQQIARANEELRAGRESLLEGSENKKSMWQKVYYGDEDPKHWKEKRMEEERQNEEEGKSISEVIFEQIWEVWNWDKKEDDAGETNSGSKKE</sequence>
<organism evidence="1 2">
    <name type="scientific">Polyplosphaeria fusca</name>
    <dbReference type="NCBI Taxonomy" id="682080"/>
    <lineage>
        <taxon>Eukaryota</taxon>
        <taxon>Fungi</taxon>
        <taxon>Dikarya</taxon>
        <taxon>Ascomycota</taxon>
        <taxon>Pezizomycotina</taxon>
        <taxon>Dothideomycetes</taxon>
        <taxon>Pleosporomycetidae</taxon>
        <taxon>Pleosporales</taxon>
        <taxon>Tetraplosphaeriaceae</taxon>
        <taxon>Polyplosphaeria</taxon>
    </lineage>
</organism>
<comment type="caution">
    <text evidence="1">The sequence shown here is derived from an EMBL/GenBank/DDBJ whole genome shotgun (WGS) entry which is preliminary data.</text>
</comment>
<protein>
    <submittedName>
        <fullName evidence="1">Uncharacterized protein</fullName>
    </submittedName>
</protein>
<keyword evidence="2" id="KW-1185">Reference proteome</keyword>
<evidence type="ECO:0000313" key="2">
    <source>
        <dbReference type="Proteomes" id="UP000799444"/>
    </source>
</evidence>
<accession>A0A9P4RBU9</accession>